<keyword evidence="3" id="KW-1185">Reference proteome</keyword>
<comment type="caution">
    <text evidence="2">The sequence shown here is derived from an EMBL/GenBank/DDBJ whole genome shotgun (WGS) entry which is preliminary data.</text>
</comment>
<dbReference type="PANTHER" id="PTHR34219:SF3">
    <property type="entry name" value="BLL7967 PROTEIN"/>
    <property type="match status" value="1"/>
</dbReference>
<sequence length="360" mass="39067">MKTLSILHRWSGALVGLLLALLGLTGTILVWEGEWIGVPGAGDAVIEEVDRIGAVAERAAAGGALRITFASEEIGLHHIAKEGGAGEYVRQDGGVAASWSSQWERPELWIFDFHHHLFAGETGELVTGIAGIFGLAFVITGSILWWRSRRTFECRLWPRTMQPGPIVRHHRDIGIVTSPLLLISFLTGIGMLFPSAARVVLAPLGTMEVAKKSPTADAGPGPAPVGAMLMKAKARFPQAKLRRLTIPSKPGGAWSVRMRQPFEWTPNGRTTLFFDGRGQLLRVDDPATTGRAALVNETFYPVHTGKVGGVAWKLAMTLSGVALTLLGSLAVWSFWVRRFLHRRSRRPQVSPVRQASAEAA</sequence>
<dbReference type="OrthoDB" id="7328956at2"/>
<feature type="transmembrane region" description="Helical" evidence="1">
    <location>
        <begin position="12"/>
        <end position="31"/>
    </location>
</feature>
<reference evidence="2 3" key="1">
    <citation type="submission" date="2018-09" db="EMBL/GenBank/DDBJ databases">
        <title>Sphingomonas sp. DAC4.</title>
        <authorList>
            <person name="Seo T."/>
        </authorList>
    </citation>
    <scope>NUCLEOTIDE SEQUENCE [LARGE SCALE GENOMIC DNA]</scope>
    <source>
        <strain evidence="2 3">DAC4</strain>
    </source>
</reference>
<dbReference type="InterPro" id="IPR005625">
    <property type="entry name" value="PepSY-ass_TM"/>
</dbReference>
<dbReference type="Pfam" id="PF03929">
    <property type="entry name" value="PepSY_TM"/>
    <property type="match status" value="1"/>
</dbReference>
<protein>
    <submittedName>
        <fullName evidence="2">PepSY domain-containing protein</fullName>
    </submittedName>
</protein>
<evidence type="ECO:0000313" key="3">
    <source>
        <dbReference type="Proteomes" id="UP000285023"/>
    </source>
</evidence>
<gene>
    <name evidence="2" type="ORF">D3M59_11885</name>
</gene>
<proteinExistence type="predicted"/>
<dbReference type="EMBL" id="QXTF01000005">
    <property type="protein sequence ID" value="RIX26878.1"/>
    <property type="molecule type" value="Genomic_DNA"/>
</dbReference>
<feature type="transmembrane region" description="Helical" evidence="1">
    <location>
        <begin position="314"/>
        <end position="336"/>
    </location>
</feature>
<keyword evidence="1" id="KW-0472">Membrane</keyword>
<keyword evidence="1" id="KW-1133">Transmembrane helix</keyword>
<dbReference type="PANTHER" id="PTHR34219">
    <property type="entry name" value="IRON-REGULATED INNER MEMBRANE PROTEIN-RELATED"/>
    <property type="match status" value="1"/>
</dbReference>
<name>A0A418PY93_9SPHN</name>
<dbReference type="RefSeq" id="WP_119533894.1">
    <property type="nucleotide sequence ID" value="NZ_QXTF01000005.1"/>
</dbReference>
<dbReference type="Proteomes" id="UP000285023">
    <property type="component" value="Unassembled WGS sequence"/>
</dbReference>
<feature type="transmembrane region" description="Helical" evidence="1">
    <location>
        <begin position="173"/>
        <end position="193"/>
    </location>
</feature>
<dbReference type="AlphaFoldDB" id="A0A418PY93"/>
<feature type="transmembrane region" description="Helical" evidence="1">
    <location>
        <begin position="125"/>
        <end position="146"/>
    </location>
</feature>
<evidence type="ECO:0000256" key="1">
    <source>
        <dbReference type="SAM" id="Phobius"/>
    </source>
</evidence>
<evidence type="ECO:0000313" key="2">
    <source>
        <dbReference type="EMBL" id="RIX26878.1"/>
    </source>
</evidence>
<keyword evidence="1" id="KW-0812">Transmembrane</keyword>
<accession>A0A418PY93</accession>
<organism evidence="2 3">
    <name type="scientific">Sphingomonas edaphi</name>
    <dbReference type="NCBI Taxonomy" id="2315689"/>
    <lineage>
        <taxon>Bacteria</taxon>
        <taxon>Pseudomonadati</taxon>
        <taxon>Pseudomonadota</taxon>
        <taxon>Alphaproteobacteria</taxon>
        <taxon>Sphingomonadales</taxon>
        <taxon>Sphingomonadaceae</taxon>
        <taxon>Sphingomonas</taxon>
    </lineage>
</organism>